<gene>
    <name evidence="1" type="ORF">ASCRUDRAFT_76382</name>
</gene>
<dbReference type="RefSeq" id="XP_020046704.1">
    <property type="nucleotide sequence ID" value="XM_020193444.1"/>
</dbReference>
<organism evidence="1 2">
    <name type="scientific">Ascoidea rubescens DSM 1968</name>
    <dbReference type="NCBI Taxonomy" id="1344418"/>
    <lineage>
        <taxon>Eukaryota</taxon>
        <taxon>Fungi</taxon>
        <taxon>Dikarya</taxon>
        <taxon>Ascomycota</taxon>
        <taxon>Saccharomycotina</taxon>
        <taxon>Saccharomycetes</taxon>
        <taxon>Ascoideaceae</taxon>
        <taxon>Ascoidea</taxon>
    </lineage>
</organism>
<accession>A0A1D2VFZ9</accession>
<dbReference type="GeneID" id="30967080"/>
<dbReference type="EMBL" id="KV454482">
    <property type="protein sequence ID" value="ODV60397.1"/>
    <property type="molecule type" value="Genomic_DNA"/>
</dbReference>
<sequence length="51" mass="6031">MHQLFSVENKGIYHLTEFPFKEESVLRPFSFFKITTRDTKIRGKIKMALIG</sequence>
<dbReference type="Proteomes" id="UP000095038">
    <property type="component" value="Unassembled WGS sequence"/>
</dbReference>
<dbReference type="AlphaFoldDB" id="A0A1D2VFZ9"/>
<reference evidence="2" key="1">
    <citation type="submission" date="2016-05" db="EMBL/GenBank/DDBJ databases">
        <title>Comparative genomics of biotechnologically important yeasts.</title>
        <authorList>
            <consortium name="DOE Joint Genome Institute"/>
            <person name="Riley R."/>
            <person name="Haridas S."/>
            <person name="Wolfe K.H."/>
            <person name="Lopes M.R."/>
            <person name="Hittinger C.T."/>
            <person name="Goker M."/>
            <person name="Salamov A."/>
            <person name="Wisecaver J."/>
            <person name="Long T.M."/>
            <person name="Aerts A.L."/>
            <person name="Barry K."/>
            <person name="Choi C."/>
            <person name="Clum A."/>
            <person name="Coughlan A.Y."/>
            <person name="Deshpande S."/>
            <person name="Douglass A.P."/>
            <person name="Hanson S.J."/>
            <person name="Klenk H.-P."/>
            <person name="Labutti K."/>
            <person name="Lapidus A."/>
            <person name="Lindquist E."/>
            <person name="Lipzen A."/>
            <person name="Meier-Kolthoff J.P."/>
            <person name="Ohm R.A."/>
            <person name="Otillar R.P."/>
            <person name="Pangilinan J."/>
            <person name="Peng Y."/>
            <person name="Rokas A."/>
            <person name="Rosa C.A."/>
            <person name="Scheuner C."/>
            <person name="Sibirny A.A."/>
            <person name="Slot J.C."/>
            <person name="Stielow J.B."/>
            <person name="Sun H."/>
            <person name="Kurtzman C.P."/>
            <person name="Blackwell M."/>
            <person name="Grigoriev I.V."/>
            <person name="Jeffries T.W."/>
        </authorList>
    </citation>
    <scope>NUCLEOTIDE SEQUENCE [LARGE SCALE GENOMIC DNA]</scope>
    <source>
        <strain evidence="2">DSM 1968</strain>
    </source>
</reference>
<name>A0A1D2VFZ9_9ASCO</name>
<keyword evidence="2" id="KW-1185">Reference proteome</keyword>
<dbReference type="InParanoid" id="A0A1D2VFZ9"/>
<protein>
    <submittedName>
        <fullName evidence="1">Uncharacterized protein</fullName>
    </submittedName>
</protein>
<evidence type="ECO:0000313" key="1">
    <source>
        <dbReference type="EMBL" id="ODV60397.1"/>
    </source>
</evidence>
<proteinExistence type="predicted"/>
<evidence type="ECO:0000313" key="2">
    <source>
        <dbReference type="Proteomes" id="UP000095038"/>
    </source>
</evidence>